<keyword evidence="12 15" id="KW-0238">DNA-binding</keyword>
<evidence type="ECO:0000256" key="12">
    <source>
        <dbReference type="ARBA" id="ARBA00023125"/>
    </source>
</evidence>
<dbReference type="Pfam" id="PF00817">
    <property type="entry name" value="IMS"/>
    <property type="match status" value="1"/>
</dbReference>
<keyword evidence="8 15" id="KW-0479">Metal-binding</keyword>
<evidence type="ECO:0000256" key="10">
    <source>
        <dbReference type="ARBA" id="ARBA00022842"/>
    </source>
</evidence>
<comment type="cofactor">
    <cofactor evidence="15">
        <name>Mg(2+)</name>
        <dbReference type="ChEBI" id="CHEBI:18420"/>
    </cofactor>
    <text evidence="15">Binds 2 magnesium ions per subunit.</text>
</comment>
<dbReference type="InterPro" id="IPR043128">
    <property type="entry name" value="Rev_trsase/Diguanyl_cyclase"/>
</dbReference>
<evidence type="ECO:0000256" key="9">
    <source>
        <dbReference type="ARBA" id="ARBA00022763"/>
    </source>
</evidence>
<dbReference type="NCBIfam" id="NF002677">
    <property type="entry name" value="PRK02406.1"/>
    <property type="match status" value="1"/>
</dbReference>
<dbReference type="RefSeq" id="WP_194107184.1">
    <property type="nucleotide sequence ID" value="NZ_JADFFM010000002.1"/>
</dbReference>
<evidence type="ECO:0000256" key="15">
    <source>
        <dbReference type="HAMAP-Rule" id="MF_01113"/>
    </source>
</evidence>
<evidence type="ECO:0000256" key="11">
    <source>
        <dbReference type="ARBA" id="ARBA00022932"/>
    </source>
</evidence>
<gene>
    <name evidence="15 17" type="primary">dinB</name>
    <name evidence="17" type="ORF">IRJ18_15300</name>
</gene>
<dbReference type="InterPro" id="IPR036775">
    <property type="entry name" value="DNA_pol_Y-fam_lit_finger_sf"/>
</dbReference>
<sequence length="370" mass="41862">METTAETIYRKIIHIDMDAFYASVEQRDNPEYRGKALVVGGLPEGRGGVVATASYEARKFGVRSAMPSKRAQQLCPHAIFIRPRFEAYKEVSRHIREIFSRYTDLIEPLSLDEAYLDVTTDKLGIGSAIDIAKEIKQAIKDELQLTASAGVSINKFVAKIASDINKPDGLKFIGPSNIEAFMETLPVEKFYGVGKVTADKMKRMGLHFGADLKKLTEEEMARNFGKTGRFYYQIVRGIDDRPVQPHRETKSLGAEDTFPYDLTEVEEMNAELDKIGETVVKRLRRYELQGRTITLKVKYSDFRQITRNQSFSKPVDDYETIVTTAKNLLLNSGIENVRIRLLGISLSNFGELQERPPKQDNTGQLSIFDE</sequence>
<protein>
    <recommendedName>
        <fullName evidence="15">DNA polymerase IV</fullName>
        <shortName evidence="15">Pol IV</shortName>
        <ecNumber evidence="15">2.7.7.7</ecNumber>
    </recommendedName>
</protein>
<keyword evidence="11 15" id="KW-0239">DNA-directed DNA polymerase</keyword>
<dbReference type="PANTHER" id="PTHR11076">
    <property type="entry name" value="DNA REPAIR POLYMERASE UMUC / TRANSFERASE FAMILY MEMBER"/>
    <property type="match status" value="1"/>
</dbReference>
<evidence type="ECO:0000256" key="2">
    <source>
        <dbReference type="ARBA" id="ARBA00010945"/>
    </source>
</evidence>
<evidence type="ECO:0000256" key="4">
    <source>
        <dbReference type="ARBA" id="ARBA00022490"/>
    </source>
</evidence>
<comment type="subunit">
    <text evidence="15">Monomer.</text>
</comment>
<evidence type="ECO:0000256" key="5">
    <source>
        <dbReference type="ARBA" id="ARBA00022679"/>
    </source>
</evidence>
<dbReference type="InterPro" id="IPR017961">
    <property type="entry name" value="DNA_pol_Y-fam_little_finger"/>
</dbReference>
<dbReference type="PROSITE" id="PS50173">
    <property type="entry name" value="UMUC"/>
    <property type="match status" value="1"/>
</dbReference>
<evidence type="ECO:0000256" key="14">
    <source>
        <dbReference type="ARBA" id="ARBA00049244"/>
    </source>
</evidence>
<dbReference type="InterPro" id="IPR001126">
    <property type="entry name" value="UmuC"/>
</dbReference>
<name>A0ABR9XK22_9SPHI</name>
<keyword evidence="3 15" id="KW-0515">Mutator protein</keyword>
<dbReference type="InterPro" id="IPR053848">
    <property type="entry name" value="IMS_HHH_1"/>
</dbReference>
<proteinExistence type="inferred from homology"/>
<feature type="active site" evidence="15">
    <location>
        <position position="113"/>
    </location>
</feature>
<evidence type="ECO:0000313" key="17">
    <source>
        <dbReference type="EMBL" id="MBE9667739.1"/>
    </source>
</evidence>
<keyword evidence="13 15" id="KW-0234">DNA repair</keyword>
<dbReference type="Gene3D" id="3.30.1490.100">
    <property type="entry name" value="DNA polymerase, Y-family, little finger domain"/>
    <property type="match status" value="1"/>
</dbReference>
<dbReference type="InterPro" id="IPR022880">
    <property type="entry name" value="DNApol_IV"/>
</dbReference>
<feature type="binding site" evidence="15">
    <location>
        <position position="112"/>
    </location>
    <ligand>
        <name>Mg(2+)</name>
        <dbReference type="ChEBI" id="CHEBI:18420"/>
    </ligand>
</feature>
<keyword evidence="4 15" id="KW-0963">Cytoplasm</keyword>
<reference evidence="17 18" key="1">
    <citation type="submission" date="2020-10" db="EMBL/GenBank/DDBJ databases">
        <title>Mucilaginibacter mali sp. nov., isolated from rhizosphere soil of apple orchard.</title>
        <authorList>
            <person name="Lee J.-S."/>
            <person name="Kim H.S."/>
            <person name="Kim J.-S."/>
        </authorList>
    </citation>
    <scope>NUCLEOTIDE SEQUENCE [LARGE SCALE GENOMIC DNA]</scope>
    <source>
        <strain evidence="17 18">KCTC 23157</strain>
    </source>
</reference>
<dbReference type="InterPro" id="IPR050116">
    <property type="entry name" value="DNA_polymerase-Y"/>
</dbReference>
<keyword evidence="6 15" id="KW-0548">Nucleotidyltransferase</keyword>
<comment type="caution">
    <text evidence="17">The sequence shown here is derived from an EMBL/GenBank/DDBJ whole genome shotgun (WGS) entry which is preliminary data.</text>
</comment>
<comment type="catalytic activity">
    <reaction evidence="14 15">
        <text>DNA(n) + a 2'-deoxyribonucleoside 5'-triphosphate = DNA(n+1) + diphosphate</text>
        <dbReference type="Rhea" id="RHEA:22508"/>
        <dbReference type="Rhea" id="RHEA-COMP:17339"/>
        <dbReference type="Rhea" id="RHEA-COMP:17340"/>
        <dbReference type="ChEBI" id="CHEBI:33019"/>
        <dbReference type="ChEBI" id="CHEBI:61560"/>
        <dbReference type="ChEBI" id="CHEBI:173112"/>
        <dbReference type="EC" id="2.7.7.7"/>
    </reaction>
</comment>
<keyword evidence="10 15" id="KW-0460">Magnesium</keyword>
<comment type="function">
    <text evidence="15">Poorly processive, error-prone DNA polymerase involved in untargeted mutagenesis. Copies undamaged DNA at stalled replication forks, which arise in vivo from mismatched or misaligned primer ends. These misaligned primers can be extended by PolIV. Exhibits no 3'-5' exonuclease (proofreading) activity. May be involved in translesional synthesis, in conjunction with the beta clamp from PolIII.</text>
</comment>
<comment type="subcellular location">
    <subcellularLocation>
        <location evidence="1 15">Cytoplasm</location>
    </subcellularLocation>
</comment>
<dbReference type="Gene3D" id="3.40.1170.60">
    <property type="match status" value="1"/>
</dbReference>
<dbReference type="NCBIfam" id="NF010731">
    <property type="entry name" value="PRK14133.1"/>
    <property type="match status" value="1"/>
</dbReference>
<evidence type="ECO:0000256" key="3">
    <source>
        <dbReference type="ARBA" id="ARBA00022457"/>
    </source>
</evidence>
<feature type="site" description="Substrate discrimination" evidence="15">
    <location>
        <position position="21"/>
    </location>
</feature>
<dbReference type="EC" id="2.7.7.7" evidence="15"/>
<dbReference type="Pfam" id="PF21999">
    <property type="entry name" value="IMS_HHH_1"/>
    <property type="match status" value="1"/>
</dbReference>
<dbReference type="Gene3D" id="3.30.70.270">
    <property type="match status" value="1"/>
</dbReference>
<dbReference type="PANTHER" id="PTHR11076:SF33">
    <property type="entry name" value="DNA POLYMERASE KAPPA"/>
    <property type="match status" value="1"/>
</dbReference>
<feature type="binding site" evidence="15">
    <location>
        <position position="16"/>
    </location>
    <ligand>
        <name>Mg(2+)</name>
        <dbReference type="ChEBI" id="CHEBI:18420"/>
    </ligand>
</feature>
<keyword evidence="18" id="KW-1185">Reference proteome</keyword>
<dbReference type="HAMAP" id="MF_01113">
    <property type="entry name" value="DNApol_IV"/>
    <property type="match status" value="1"/>
</dbReference>
<dbReference type="Proteomes" id="UP000632774">
    <property type="component" value="Unassembled WGS sequence"/>
</dbReference>
<dbReference type="Pfam" id="PF11799">
    <property type="entry name" value="IMS_C"/>
    <property type="match status" value="1"/>
</dbReference>
<dbReference type="EMBL" id="JADFFM010000002">
    <property type="protein sequence ID" value="MBE9667739.1"/>
    <property type="molecule type" value="Genomic_DNA"/>
</dbReference>
<evidence type="ECO:0000256" key="8">
    <source>
        <dbReference type="ARBA" id="ARBA00022723"/>
    </source>
</evidence>
<organism evidence="17 18">
    <name type="scientific">Mucilaginibacter boryungensis</name>
    <dbReference type="NCBI Taxonomy" id="768480"/>
    <lineage>
        <taxon>Bacteria</taxon>
        <taxon>Pseudomonadati</taxon>
        <taxon>Bacteroidota</taxon>
        <taxon>Sphingobacteriia</taxon>
        <taxon>Sphingobacteriales</taxon>
        <taxon>Sphingobacteriaceae</taxon>
        <taxon>Mucilaginibacter</taxon>
    </lineage>
</organism>
<evidence type="ECO:0000313" key="18">
    <source>
        <dbReference type="Proteomes" id="UP000632774"/>
    </source>
</evidence>
<evidence type="ECO:0000259" key="16">
    <source>
        <dbReference type="PROSITE" id="PS50173"/>
    </source>
</evidence>
<feature type="domain" description="UmuC" evidence="16">
    <location>
        <begin position="12"/>
        <end position="194"/>
    </location>
</feature>
<comment type="similarity">
    <text evidence="2 15">Belongs to the DNA polymerase type-Y family.</text>
</comment>
<keyword evidence="9 15" id="KW-0227">DNA damage</keyword>
<evidence type="ECO:0000256" key="6">
    <source>
        <dbReference type="ARBA" id="ARBA00022695"/>
    </source>
</evidence>
<dbReference type="InterPro" id="IPR043502">
    <property type="entry name" value="DNA/RNA_pol_sf"/>
</dbReference>
<keyword evidence="5 15" id="KW-0808">Transferase</keyword>
<evidence type="ECO:0000256" key="7">
    <source>
        <dbReference type="ARBA" id="ARBA00022705"/>
    </source>
</evidence>
<dbReference type="SUPFAM" id="SSF100879">
    <property type="entry name" value="Lesion bypass DNA polymerase (Y-family), little finger domain"/>
    <property type="match status" value="1"/>
</dbReference>
<evidence type="ECO:0000256" key="1">
    <source>
        <dbReference type="ARBA" id="ARBA00004496"/>
    </source>
</evidence>
<dbReference type="CDD" id="cd03586">
    <property type="entry name" value="PolY_Pol_IV_kappa"/>
    <property type="match status" value="1"/>
</dbReference>
<accession>A0ABR9XK22</accession>
<evidence type="ECO:0000256" key="13">
    <source>
        <dbReference type="ARBA" id="ARBA00023204"/>
    </source>
</evidence>
<dbReference type="GO" id="GO:0003887">
    <property type="term" value="F:DNA-directed DNA polymerase activity"/>
    <property type="evidence" value="ECO:0007669"/>
    <property type="project" value="UniProtKB-EC"/>
</dbReference>
<keyword evidence="7 15" id="KW-0235">DNA replication</keyword>
<dbReference type="Gene3D" id="1.10.150.20">
    <property type="entry name" value="5' to 3' exonuclease, C-terminal subdomain"/>
    <property type="match status" value="1"/>
</dbReference>
<dbReference type="SUPFAM" id="SSF56672">
    <property type="entry name" value="DNA/RNA polymerases"/>
    <property type="match status" value="1"/>
</dbReference>